<organism evidence="1">
    <name type="scientific">uncultured Gemmatimonadaceae bacterium</name>
    <dbReference type="NCBI Taxonomy" id="246130"/>
    <lineage>
        <taxon>Bacteria</taxon>
        <taxon>Pseudomonadati</taxon>
        <taxon>Gemmatimonadota</taxon>
        <taxon>Gemmatimonadia</taxon>
        <taxon>Gemmatimonadales</taxon>
        <taxon>Gemmatimonadaceae</taxon>
        <taxon>environmental samples</taxon>
    </lineage>
</organism>
<protein>
    <submittedName>
        <fullName evidence="1">Uncharacterized protein</fullName>
    </submittedName>
</protein>
<proteinExistence type="predicted"/>
<accession>A0A6J4M2Z7</accession>
<dbReference type="EMBL" id="CADCTU010000736">
    <property type="protein sequence ID" value="CAA9348448.1"/>
    <property type="molecule type" value="Genomic_DNA"/>
</dbReference>
<dbReference type="AlphaFoldDB" id="A0A6J4M2Z7"/>
<gene>
    <name evidence="1" type="ORF">AVDCRST_MAG11-3369</name>
</gene>
<evidence type="ECO:0000313" key="1">
    <source>
        <dbReference type="EMBL" id="CAA9348448.1"/>
    </source>
</evidence>
<sequence length="41" mass="4464">MRFVPTRVHGIADWRMGVLLVTLPWLVGLDPAAAPVASGHR</sequence>
<reference evidence="1" key="1">
    <citation type="submission" date="2020-02" db="EMBL/GenBank/DDBJ databases">
        <authorList>
            <person name="Meier V. D."/>
        </authorList>
    </citation>
    <scope>NUCLEOTIDE SEQUENCE</scope>
    <source>
        <strain evidence="1">AVDCRST_MAG11</strain>
    </source>
</reference>
<name>A0A6J4M2Z7_9BACT</name>